<name>A0A7U7IBS6_9GAMM</name>
<sequence length="201" mass="21109">MKRSRSTSTHLRNGLRAAVLGMAGLMSIGAWSSDGGGGPDSSPPGVGKSMPTTYSFASLDGLIAFLDASPQARLQVFAWIPASVASGQEDAVRLLDTAMDGPRLAQQEPAETIVLGTRYADMRSALESIAVEDGYPLLWGAGANKEAESLDELVGYSRSLPPWVYIYSPGEDAGVPRLINQGRISLLDQPIGSKSRGGASQ</sequence>
<reference evidence="2 3" key="1">
    <citation type="submission" date="2020-08" db="EMBL/GenBank/DDBJ databases">
        <authorList>
            <person name="Criscuolo A."/>
        </authorList>
    </citation>
    <scope>NUCLEOTIDE SEQUENCE [LARGE SCALE GENOMIC DNA]</scope>
    <source>
        <strain evidence="2">CIP111764</strain>
    </source>
</reference>
<dbReference type="EMBL" id="CAJFCI010000072">
    <property type="protein sequence ID" value="CAD5109272.1"/>
    <property type="molecule type" value="Genomic_DNA"/>
</dbReference>
<protein>
    <submittedName>
        <fullName evidence="2">Uncharacterized protein</fullName>
    </submittedName>
</protein>
<keyword evidence="3" id="KW-1185">Reference proteome</keyword>
<proteinExistence type="predicted"/>
<evidence type="ECO:0000256" key="1">
    <source>
        <dbReference type="SAM" id="SignalP"/>
    </source>
</evidence>
<keyword evidence="1" id="KW-0732">Signal</keyword>
<gene>
    <name evidence="2" type="ORF">PSEWESI4_03568</name>
</gene>
<evidence type="ECO:0000313" key="3">
    <source>
        <dbReference type="Proteomes" id="UP000583387"/>
    </source>
</evidence>
<evidence type="ECO:0000313" key="2">
    <source>
        <dbReference type="EMBL" id="CAD5109272.1"/>
    </source>
</evidence>
<dbReference type="Proteomes" id="UP000583387">
    <property type="component" value="Unassembled WGS sequence"/>
</dbReference>
<accession>A0A7U7IBS6</accession>
<feature type="signal peptide" evidence="1">
    <location>
        <begin position="1"/>
        <end position="32"/>
    </location>
</feature>
<dbReference type="AlphaFoldDB" id="A0A7U7IBS6"/>
<comment type="caution">
    <text evidence="2">The sequence shown here is derived from an EMBL/GenBank/DDBJ whole genome shotgun (WGS) entry which is preliminary data.</text>
</comment>
<feature type="chain" id="PRO_5031478380" evidence="1">
    <location>
        <begin position="33"/>
        <end position="201"/>
    </location>
</feature>
<dbReference type="RefSeq" id="WP_187672585.1">
    <property type="nucleotide sequence ID" value="NZ_CAJFCI010000072.1"/>
</dbReference>
<organism evidence="2 3">
    <name type="scientific">Zestomonas carbonaria</name>
    <dbReference type="NCBI Taxonomy" id="2762745"/>
    <lineage>
        <taxon>Bacteria</taxon>
        <taxon>Pseudomonadati</taxon>
        <taxon>Pseudomonadota</taxon>
        <taxon>Gammaproteobacteria</taxon>
        <taxon>Pseudomonadales</taxon>
        <taxon>Pseudomonadaceae</taxon>
        <taxon>Zestomonas</taxon>
    </lineage>
</organism>